<dbReference type="FunFam" id="3.20.20.450:FF:000001">
    <property type="entry name" value="Cyclic di-GMP phosphodiesterase yahA"/>
    <property type="match status" value="1"/>
</dbReference>
<name>A0A2I8EZJ1_9BURK</name>
<dbReference type="InterPro" id="IPR029016">
    <property type="entry name" value="GAF-like_dom_sf"/>
</dbReference>
<gene>
    <name evidence="3" type="ORF">C2L65_35495</name>
</gene>
<evidence type="ECO:0000313" key="3">
    <source>
        <dbReference type="EMBL" id="AUT64920.1"/>
    </source>
</evidence>
<dbReference type="InterPro" id="IPR035919">
    <property type="entry name" value="EAL_sf"/>
</dbReference>
<dbReference type="InterPro" id="IPR000160">
    <property type="entry name" value="GGDEF_dom"/>
</dbReference>
<dbReference type="OrthoDB" id="9813903at2"/>
<dbReference type="Pfam" id="PF00990">
    <property type="entry name" value="GGDEF"/>
    <property type="match status" value="1"/>
</dbReference>
<proteinExistence type="predicted"/>
<accession>A0A2I8EZJ1</accession>
<dbReference type="SUPFAM" id="SSF141868">
    <property type="entry name" value="EAL domain-like"/>
    <property type="match status" value="1"/>
</dbReference>
<dbReference type="RefSeq" id="WP_081921085.1">
    <property type="nucleotide sequence ID" value="NZ_CP026113.1"/>
</dbReference>
<feature type="domain" description="EAL" evidence="1">
    <location>
        <begin position="416"/>
        <end position="670"/>
    </location>
</feature>
<dbReference type="PANTHER" id="PTHR44757">
    <property type="entry name" value="DIGUANYLATE CYCLASE DGCP"/>
    <property type="match status" value="1"/>
</dbReference>
<dbReference type="Pfam" id="PF13185">
    <property type="entry name" value="GAF_2"/>
    <property type="match status" value="1"/>
</dbReference>
<protein>
    <submittedName>
        <fullName evidence="3">GGDEF domain-containing protein</fullName>
    </submittedName>
</protein>
<reference evidence="3 4" key="1">
    <citation type="submission" date="2018-01" db="EMBL/GenBank/DDBJ databases">
        <title>Species boundaries and ecological features among Paraburkholderia terrae DSMZ17804T, P. hospita DSMZ17164T and P. caribensis DSMZ13236T.</title>
        <authorList>
            <person name="Pratama A.A."/>
        </authorList>
    </citation>
    <scope>NUCLEOTIDE SEQUENCE [LARGE SCALE GENOMIC DNA]</scope>
    <source>
        <strain evidence="3 4">DSM 17804</strain>
    </source>
</reference>
<dbReference type="AlphaFoldDB" id="A0A2I8EZJ1"/>
<dbReference type="PANTHER" id="PTHR44757:SF2">
    <property type="entry name" value="BIOFILM ARCHITECTURE MAINTENANCE PROTEIN MBAA"/>
    <property type="match status" value="1"/>
</dbReference>
<dbReference type="PROSITE" id="PS50887">
    <property type="entry name" value="GGDEF"/>
    <property type="match status" value="1"/>
</dbReference>
<dbReference type="InterPro" id="IPR052155">
    <property type="entry name" value="Biofilm_reg_signaling"/>
</dbReference>
<dbReference type="InterPro" id="IPR029787">
    <property type="entry name" value="Nucleotide_cyclase"/>
</dbReference>
<organism evidence="3 4">
    <name type="scientific">Paraburkholderia terrae</name>
    <dbReference type="NCBI Taxonomy" id="311230"/>
    <lineage>
        <taxon>Bacteria</taxon>
        <taxon>Pseudomonadati</taxon>
        <taxon>Pseudomonadota</taxon>
        <taxon>Betaproteobacteria</taxon>
        <taxon>Burkholderiales</taxon>
        <taxon>Burkholderiaceae</taxon>
        <taxon>Paraburkholderia</taxon>
    </lineage>
</organism>
<dbReference type="SUPFAM" id="SSF55073">
    <property type="entry name" value="Nucleotide cyclase"/>
    <property type="match status" value="1"/>
</dbReference>
<dbReference type="SMART" id="SM00052">
    <property type="entry name" value="EAL"/>
    <property type="match status" value="1"/>
</dbReference>
<dbReference type="Gene3D" id="3.20.20.450">
    <property type="entry name" value="EAL domain"/>
    <property type="match status" value="1"/>
</dbReference>
<evidence type="ECO:0000313" key="4">
    <source>
        <dbReference type="Proteomes" id="UP000243502"/>
    </source>
</evidence>
<dbReference type="SUPFAM" id="SSF55781">
    <property type="entry name" value="GAF domain-like"/>
    <property type="match status" value="1"/>
</dbReference>
<dbReference type="Gene3D" id="3.30.450.40">
    <property type="match status" value="1"/>
</dbReference>
<dbReference type="CDD" id="cd01948">
    <property type="entry name" value="EAL"/>
    <property type="match status" value="1"/>
</dbReference>
<dbReference type="InterPro" id="IPR043128">
    <property type="entry name" value="Rev_trsase/Diguanyl_cyclase"/>
</dbReference>
<evidence type="ECO:0000259" key="2">
    <source>
        <dbReference type="PROSITE" id="PS50887"/>
    </source>
</evidence>
<dbReference type="PROSITE" id="PS50883">
    <property type="entry name" value="EAL"/>
    <property type="match status" value="1"/>
</dbReference>
<dbReference type="CDD" id="cd01949">
    <property type="entry name" value="GGDEF"/>
    <property type="match status" value="1"/>
</dbReference>
<dbReference type="EMBL" id="CP026113">
    <property type="protein sequence ID" value="AUT64920.1"/>
    <property type="molecule type" value="Genomic_DNA"/>
</dbReference>
<dbReference type="NCBIfam" id="TIGR00254">
    <property type="entry name" value="GGDEF"/>
    <property type="match status" value="1"/>
</dbReference>
<dbReference type="SMART" id="SM00267">
    <property type="entry name" value="GGDEF"/>
    <property type="match status" value="1"/>
</dbReference>
<feature type="domain" description="GGDEF" evidence="2">
    <location>
        <begin position="274"/>
        <end position="407"/>
    </location>
</feature>
<dbReference type="InterPro" id="IPR003018">
    <property type="entry name" value="GAF"/>
</dbReference>
<dbReference type="KEGG" id="pter:C2L65_35495"/>
<dbReference type="Proteomes" id="UP000243502">
    <property type="component" value="Chromosome 3"/>
</dbReference>
<dbReference type="Pfam" id="PF00563">
    <property type="entry name" value="EAL"/>
    <property type="match status" value="1"/>
</dbReference>
<dbReference type="InterPro" id="IPR001633">
    <property type="entry name" value="EAL_dom"/>
</dbReference>
<evidence type="ECO:0000259" key="1">
    <source>
        <dbReference type="PROSITE" id="PS50883"/>
    </source>
</evidence>
<sequence length="676" mass="74399">MSLTKEASVALPSRPDPAEKLIEGDAVPWRINETAVVPSTKVADTLRGTAIPCVPGDVIPVDDIRSRALHLTARCSHAMLRATDEQALLAEICRLAVEAGGYTVAWAGTVHPERGGNVIPTAWSSGAERYIAQIRTGEFGPTGCPAAEAIREQRTIIYEGCDKNHLDPRETRNVPPFVRCIALPLICQGECIGGLAICGSTESRPNDNEIILLEEMATDLAFAIWMLRLRKEHEEAKQRLDHLTHHDQLTGVWNRFHLRSLFPDLTRAATWADKQLPMLLLDIDNFRTINDAWGHDCGDRLLVEAASRLTQYVGDQGIVCRHGGDEFAVILHSLDAGLGLNRFIKGMVAIFDEPFDAENCPVEVTASIGIACYPAHAETLRNLTRAADAALQQIKESGKNGHHVFNASMLSEAEAQRTLRAQLRQAIRNEEFVLYYQPKYDVQQKKIVSVEALIRWRHPERGLVGPGSFIPIAEKTGLIVPIGEWVLKTACKQLAAWKHMGLPLQTVAVNVSAVQLRRGNLPQTVSGALRGTGLRATNIELELTESMFLGETEPVFRALRGLRALGVKLSLDDFGTGYSSLSYLKSLRIDRLKIDQSFIRDIPGCSDAEAIVKAIVQLSRNLNLAVTAEGVETLEQRQVLEQLECDEIQGYLIGRPVPAEELTSLLAPPPAMRRGP</sequence>
<dbReference type="Gene3D" id="3.30.70.270">
    <property type="match status" value="1"/>
</dbReference>